<dbReference type="InterPro" id="IPR050171">
    <property type="entry name" value="MFS_Transporters"/>
</dbReference>
<dbReference type="InterPro" id="IPR011701">
    <property type="entry name" value="MFS"/>
</dbReference>
<feature type="transmembrane region" description="Helical" evidence="7">
    <location>
        <begin position="310"/>
        <end position="334"/>
    </location>
</feature>
<name>A0A1T4K9I0_VIBCI</name>
<accession>A0A1T4K9I0</accession>
<dbReference type="InterPro" id="IPR020846">
    <property type="entry name" value="MFS_dom"/>
</dbReference>
<feature type="transmembrane region" description="Helical" evidence="7">
    <location>
        <begin position="346"/>
        <end position="365"/>
    </location>
</feature>
<feature type="transmembrane region" description="Helical" evidence="7">
    <location>
        <begin position="285"/>
        <end position="304"/>
    </location>
</feature>
<dbReference type="EMBL" id="FUXB01000001">
    <property type="protein sequence ID" value="SJZ39104.1"/>
    <property type="molecule type" value="Genomic_DNA"/>
</dbReference>
<evidence type="ECO:0000256" key="2">
    <source>
        <dbReference type="ARBA" id="ARBA00022448"/>
    </source>
</evidence>
<keyword evidence="10" id="KW-1185">Reference proteome</keyword>
<evidence type="ECO:0000313" key="9">
    <source>
        <dbReference type="EMBL" id="SJZ39104.1"/>
    </source>
</evidence>
<dbReference type="AlphaFoldDB" id="A0A1T4K9I0"/>
<dbReference type="CDD" id="cd17329">
    <property type="entry name" value="MFS_MdtH_MDR_like"/>
    <property type="match status" value="1"/>
</dbReference>
<feature type="transmembrane region" description="Helical" evidence="7">
    <location>
        <begin position="84"/>
        <end position="101"/>
    </location>
</feature>
<feature type="transmembrane region" description="Helical" evidence="7">
    <location>
        <begin position="143"/>
        <end position="162"/>
    </location>
</feature>
<evidence type="ECO:0000259" key="8">
    <source>
        <dbReference type="PROSITE" id="PS50850"/>
    </source>
</evidence>
<dbReference type="PANTHER" id="PTHR23517">
    <property type="entry name" value="RESISTANCE PROTEIN MDTM, PUTATIVE-RELATED-RELATED"/>
    <property type="match status" value="1"/>
</dbReference>
<protein>
    <submittedName>
        <fullName evidence="9">Nitrate/nitrite transporter NarK</fullName>
    </submittedName>
</protein>
<evidence type="ECO:0000313" key="10">
    <source>
        <dbReference type="Proteomes" id="UP000190834"/>
    </source>
</evidence>
<feature type="domain" description="Major facilitator superfamily (MFS) profile" evidence="8">
    <location>
        <begin position="18"/>
        <end position="401"/>
    </location>
</feature>
<feature type="transmembrane region" description="Helical" evidence="7">
    <location>
        <begin position="21"/>
        <end position="40"/>
    </location>
</feature>
<feature type="transmembrane region" description="Helical" evidence="7">
    <location>
        <begin position="107"/>
        <end position="131"/>
    </location>
</feature>
<dbReference type="GO" id="GO:0022857">
    <property type="term" value="F:transmembrane transporter activity"/>
    <property type="evidence" value="ECO:0007669"/>
    <property type="project" value="InterPro"/>
</dbReference>
<dbReference type="PANTHER" id="PTHR23517:SF2">
    <property type="entry name" value="MULTIDRUG RESISTANCE PROTEIN MDTH"/>
    <property type="match status" value="1"/>
</dbReference>
<evidence type="ECO:0000256" key="4">
    <source>
        <dbReference type="ARBA" id="ARBA00022692"/>
    </source>
</evidence>
<keyword evidence="3" id="KW-1003">Cell membrane</keyword>
<proteinExistence type="predicted"/>
<feature type="transmembrane region" description="Helical" evidence="7">
    <location>
        <begin position="377"/>
        <end position="397"/>
    </location>
</feature>
<feature type="transmembrane region" description="Helical" evidence="7">
    <location>
        <begin position="168"/>
        <end position="192"/>
    </location>
</feature>
<evidence type="ECO:0000256" key="7">
    <source>
        <dbReference type="SAM" id="Phobius"/>
    </source>
</evidence>
<dbReference type="STRING" id="1123491.SAMN02745782_00081"/>
<reference evidence="10" key="1">
    <citation type="submission" date="2017-02" db="EMBL/GenBank/DDBJ databases">
        <authorList>
            <person name="Varghese N."/>
            <person name="Submissions S."/>
        </authorList>
    </citation>
    <scope>NUCLEOTIDE SEQUENCE [LARGE SCALE GENOMIC DNA]</scope>
    <source>
        <strain evidence="10">DSM 19608</strain>
    </source>
</reference>
<dbReference type="Proteomes" id="UP000190834">
    <property type="component" value="Unassembled WGS sequence"/>
</dbReference>
<sequence length="407" mass="44615">MRRSLTSTLKDWQSLSPAGKVLVANSLSFNLGFYMLMPYLADHLQSLGLSSAYIGLVIGLRVLSQQGLFLVGGTLGDHFGYKPMILLGCIVRIVGFLLLAVSSELSWIIMGAFATGFAGALFTPSSQAYLAAEYPESRQRNRVFALQNLASEAGMLMGPLVGLTLLSFSFIFVGVLAAGVFALLLVLQWFFLPQQAESAPVIRQAFWREWGLMLCNKPFMAFVIAASIYQVLFHQLYMAIPTHARAETNDPSVITWVFMIASLMGVTLQMSISRWIDRSFGTAKGMGWGMTIMGCAFLILSFSFPLWPALPFILCAVLLSLGSMMVFPLLGAYVPNFAPSKKLASYYGLQSCIGGLFAFVGNSSAGWLLDQHFSANWIWLTLALLGMLSGGWLYYQVQRASSLAHSR</sequence>
<evidence type="ECO:0000256" key="5">
    <source>
        <dbReference type="ARBA" id="ARBA00022989"/>
    </source>
</evidence>
<keyword evidence="2" id="KW-0813">Transport</keyword>
<dbReference type="GeneID" id="70583825"/>
<dbReference type="SUPFAM" id="SSF103473">
    <property type="entry name" value="MFS general substrate transporter"/>
    <property type="match status" value="1"/>
</dbReference>
<dbReference type="InterPro" id="IPR036259">
    <property type="entry name" value="MFS_trans_sf"/>
</dbReference>
<comment type="subcellular location">
    <subcellularLocation>
        <location evidence="1">Cell membrane</location>
        <topology evidence="1">Multi-pass membrane protein</topology>
    </subcellularLocation>
</comment>
<feature type="transmembrane region" description="Helical" evidence="7">
    <location>
        <begin position="213"/>
        <end position="233"/>
    </location>
</feature>
<organism evidence="9 10">
    <name type="scientific">Vibrio cincinnatiensis DSM 19608</name>
    <dbReference type="NCBI Taxonomy" id="1123491"/>
    <lineage>
        <taxon>Bacteria</taxon>
        <taxon>Pseudomonadati</taxon>
        <taxon>Pseudomonadota</taxon>
        <taxon>Gammaproteobacteria</taxon>
        <taxon>Vibrionales</taxon>
        <taxon>Vibrionaceae</taxon>
        <taxon>Vibrio</taxon>
    </lineage>
</organism>
<keyword evidence="4 7" id="KW-0812">Transmembrane</keyword>
<evidence type="ECO:0000256" key="3">
    <source>
        <dbReference type="ARBA" id="ARBA00022475"/>
    </source>
</evidence>
<dbReference type="PROSITE" id="PS50850">
    <property type="entry name" value="MFS"/>
    <property type="match status" value="1"/>
</dbReference>
<feature type="transmembrane region" description="Helical" evidence="7">
    <location>
        <begin position="253"/>
        <end position="273"/>
    </location>
</feature>
<evidence type="ECO:0000256" key="6">
    <source>
        <dbReference type="ARBA" id="ARBA00023136"/>
    </source>
</evidence>
<dbReference type="Pfam" id="PF07690">
    <property type="entry name" value="MFS_1"/>
    <property type="match status" value="1"/>
</dbReference>
<dbReference type="RefSeq" id="WP_167514889.1">
    <property type="nucleotide sequence ID" value="NZ_FUXB01000001.1"/>
</dbReference>
<feature type="transmembrane region" description="Helical" evidence="7">
    <location>
        <begin position="52"/>
        <end position="72"/>
    </location>
</feature>
<keyword evidence="5 7" id="KW-1133">Transmembrane helix</keyword>
<evidence type="ECO:0000256" key="1">
    <source>
        <dbReference type="ARBA" id="ARBA00004651"/>
    </source>
</evidence>
<gene>
    <name evidence="9" type="ORF">SAMN02745782_00081</name>
</gene>
<dbReference type="GO" id="GO:0005886">
    <property type="term" value="C:plasma membrane"/>
    <property type="evidence" value="ECO:0007669"/>
    <property type="project" value="UniProtKB-SubCell"/>
</dbReference>
<dbReference type="Gene3D" id="1.20.1250.20">
    <property type="entry name" value="MFS general substrate transporter like domains"/>
    <property type="match status" value="1"/>
</dbReference>
<keyword evidence="6 7" id="KW-0472">Membrane</keyword>